<dbReference type="InterPro" id="IPR002104">
    <property type="entry name" value="Integrase_catalytic"/>
</dbReference>
<dbReference type="InterPro" id="IPR011010">
    <property type="entry name" value="DNA_brk_join_enz"/>
</dbReference>
<accession>A0ABU1BFR6</accession>
<dbReference type="EMBL" id="JAVIFY010000012">
    <property type="protein sequence ID" value="MDQ9093092.1"/>
    <property type="molecule type" value="Genomic_DNA"/>
</dbReference>
<dbReference type="PANTHER" id="PTHR30629:SF2">
    <property type="entry name" value="PROPHAGE INTEGRASE INTS-RELATED"/>
    <property type="match status" value="1"/>
</dbReference>
<dbReference type="Pfam" id="PF00589">
    <property type="entry name" value="Phage_integrase"/>
    <property type="match status" value="1"/>
</dbReference>
<keyword evidence="2" id="KW-0229">DNA integration</keyword>
<evidence type="ECO:0000313" key="7">
    <source>
        <dbReference type="Proteomes" id="UP001226574"/>
    </source>
</evidence>
<dbReference type="PROSITE" id="PS51898">
    <property type="entry name" value="TYR_RECOMBINASE"/>
    <property type="match status" value="1"/>
</dbReference>
<keyword evidence="7" id="KW-1185">Reference proteome</keyword>
<evidence type="ECO:0000256" key="1">
    <source>
        <dbReference type="ARBA" id="ARBA00008857"/>
    </source>
</evidence>
<comment type="similarity">
    <text evidence="1">Belongs to the 'phage' integrase family.</text>
</comment>
<dbReference type="Gene3D" id="1.10.443.10">
    <property type="entry name" value="Intergrase catalytic core"/>
    <property type="match status" value="1"/>
</dbReference>
<dbReference type="Gene3D" id="1.10.150.130">
    <property type="match status" value="1"/>
</dbReference>
<dbReference type="PANTHER" id="PTHR30629">
    <property type="entry name" value="PROPHAGE INTEGRASE"/>
    <property type="match status" value="1"/>
</dbReference>
<organism evidence="6 7">
    <name type="scientific">Pseudoalteromonas haloplanktis</name>
    <name type="common">Alteromonas haloplanktis</name>
    <dbReference type="NCBI Taxonomy" id="228"/>
    <lineage>
        <taxon>Bacteria</taxon>
        <taxon>Pseudomonadati</taxon>
        <taxon>Pseudomonadota</taxon>
        <taxon>Gammaproteobacteria</taxon>
        <taxon>Alteromonadales</taxon>
        <taxon>Pseudoalteromonadaceae</taxon>
        <taxon>Pseudoalteromonas</taxon>
    </lineage>
</organism>
<dbReference type="SUPFAM" id="SSF56349">
    <property type="entry name" value="DNA breaking-rejoining enzymes"/>
    <property type="match status" value="1"/>
</dbReference>
<evidence type="ECO:0000259" key="5">
    <source>
        <dbReference type="PROSITE" id="PS51898"/>
    </source>
</evidence>
<dbReference type="InterPro" id="IPR010998">
    <property type="entry name" value="Integrase_recombinase_N"/>
</dbReference>
<dbReference type="InterPro" id="IPR013762">
    <property type="entry name" value="Integrase-like_cat_sf"/>
</dbReference>
<sequence>MGRKRSPENENLPRGMIFNKKAQTYYLRGKDQKDIRLGKSINEAFRNYYAYAEINFECRTISDLIDRYLKEISPTKAETTHKSNVRAAKHLTKRFGHMNPLMLRARHAYQYLDLRAREGAPIRANREFALLSCIMTHAVRWGIIDSTPFHGIIRNPEKPRDKLVTNEEVAIFCKYCPRWLQLYVELKLATGLRQTDMLKLSSKDWNDNHGLRVQTSKTKNRMQFAYCEHLALIIAELKEINGYRGKEKSKAPLIHWYFFASHANARLEKPLTPDGLRTAWNKAMLEAISNGELDKAQRFQERDLRAKAASDCKNINQAFELLGHSNISTTKRIYRRGYSEVDSLAPQTETKAEVKINNGIKAKTKRKTKH</sequence>
<dbReference type="InterPro" id="IPR050808">
    <property type="entry name" value="Phage_Integrase"/>
</dbReference>
<dbReference type="RefSeq" id="WP_309039382.1">
    <property type="nucleotide sequence ID" value="NZ_JAVIFY010000012.1"/>
</dbReference>
<protein>
    <submittedName>
        <fullName evidence="6">Tyrosine-type recombinase/integrase</fullName>
    </submittedName>
</protein>
<feature type="domain" description="Tyr recombinase" evidence="5">
    <location>
        <begin position="159"/>
        <end position="349"/>
    </location>
</feature>
<proteinExistence type="inferred from homology"/>
<comment type="caution">
    <text evidence="6">The sequence shown here is derived from an EMBL/GenBank/DDBJ whole genome shotgun (WGS) entry which is preliminary data.</text>
</comment>
<name>A0ABU1BFR6_PSEHA</name>
<gene>
    <name evidence="6" type="ORF">RC083_16060</name>
</gene>
<keyword evidence="4" id="KW-0233">DNA recombination</keyword>
<evidence type="ECO:0000256" key="2">
    <source>
        <dbReference type="ARBA" id="ARBA00022908"/>
    </source>
</evidence>
<evidence type="ECO:0000256" key="4">
    <source>
        <dbReference type="ARBA" id="ARBA00023172"/>
    </source>
</evidence>
<dbReference type="Proteomes" id="UP001226574">
    <property type="component" value="Unassembled WGS sequence"/>
</dbReference>
<keyword evidence="3" id="KW-0238">DNA-binding</keyword>
<evidence type="ECO:0000313" key="6">
    <source>
        <dbReference type="EMBL" id="MDQ9093092.1"/>
    </source>
</evidence>
<reference evidence="6 7" key="1">
    <citation type="submission" date="2023-08" db="EMBL/GenBank/DDBJ databases">
        <title>Pseudoalteromonas haloplanktis LL1 genome.</title>
        <authorList>
            <person name="Wu S."/>
        </authorList>
    </citation>
    <scope>NUCLEOTIDE SEQUENCE [LARGE SCALE GENOMIC DNA]</scope>
    <source>
        <strain evidence="6 7">LL1</strain>
    </source>
</reference>
<evidence type="ECO:0000256" key="3">
    <source>
        <dbReference type="ARBA" id="ARBA00023125"/>
    </source>
</evidence>